<dbReference type="Gene3D" id="3.40.50.1820">
    <property type="entry name" value="alpha/beta hydrolase"/>
    <property type="match status" value="1"/>
</dbReference>
<organism evidence="2 3">
    <name type="scientific">Actinomadura rubrobrunea</name>
    <dbReference type="NCBI Taxonomy" id="115335"/>
    <lineage>
        <taxon>Bacteria</taxon>
        <taxon>Bacillati</taxon>
        <taxon>Actinomycetota</taxon>
        <taxon>Actinomycetes</taxon>
        <taxon>Streptosporangiales</taxon>
        <taxon>Thermomonosporaceae</taxon>
        <taxon>Actinomadura</taxon>
    </lineage>
</organism>
<dbReference type="Proteomes" id="UP001165124">
    <property type="component" value="Unassembled WGS sequence"/>
</dbReference>
<dbReference type="EMBL" id="BSRZ01000003">
    <property type="protein sequence ID" value="GLW63542.1"/>
    <property type="molecule type" value="Genomic_DNA"/>
</dbReference>
<dbReference type="AlphaFoldDB" id="A0A9W6UVS6"/>
<dbReference type="InterPro" id="IPR022742">
    <property type="entry name" value="Hydrolase_4"/>
</dbReference>
<dbReference type="RefSeq" id="WP_067912768.1">
    <property type="nucleotide sequence ID" value="NZ_BSRZ01000003.1"/>
</dbReference>
<sequence>MTAVRIPLPVRRLGYAVLGALAPGAAGRRATDVFSDTRALGVRPDDVVPLGARRFPVDGDPDVRGGYLWGDTGPVVLLVHGWGIDSGSMHPLVAPLRALGYRVAAFDAPGHGVNPGAQATMTQFTRATGAVLDALEDHGGVRAVVAHSLGAIAATGAVAERGGADVACLAMIAPACTLTGVLERWSRSELRLRRPLVERIYAELWKRNGVPVAHWDVVGLGRDLRLPVLAMHDPDDDVVPFAETQRVVTGLRDVRLEPVAGTGHYGILMAPAVRELVCDFIVRHAGAGEEAMT</sequence>
<keyword evidence="3" id="KW-1185">Reference proteome</keyword>
<comment type="caution">
    <text evidence="2">The sequence shown here is derived from an EMBL/GenBank/DDBJ whole genome shotgun (WGS) entry which is preliminary data.</text>
</comment>
<proteinExistence type="predicted"/>
<dbReference type="PANTHER" id="PTHR43194">
    <property type="entry name" value="HYDROLASE ALPHA/BETA FOLD FAMILY"/>
    <property type="match status" value="1"/>
</dbReference>
<feature type="domain" description="Serine aminopeptidase S33" evidence="1">
    <location>
        <begin position="75"/>
        <end position="202"/>
    </location>
</feature>
<gene>
    <name evidence="2" type="ORF">Arub01_17860</name>
</gene>
<protein>
    <recommendedName>
        <fullName evidence="1">Serine aminopeptidase S33 domain-containing protein</fullName>
    </recommendedName>
</protein>
<evidence type="ECO:0000313" key="2">
    <source>
        <dbReference type="EMBL" id="GLW63542.1"/>
    </source>
</evidence>
<reference evidence="2" key="1">
    <citation type="submission" date="2023-02" db="EMBL/GenBank/DDBJ databases">
        <title>Actinomadura rubrobrunea NBRC 14622.</title>
        <authorList>
            <person name="Ichikawa N."/>
            <person name="Sato H."/>
            <person name="Tonouchi N."/>
        </authorList>
    </citation>
    <scope>NUCLEOTIDE SEQUENCE</scope>
    <source>
        <strain evidence="2">NBRC 14622</strain>
    </source>
</reference>
<dbReference type="SUPFAM" id="SSF53474">
    <property type="entry name" value="alpha/beta-Hydrolases"/>
    <property type="match status" value="1"/>
</dbReference>
<evidence type="ECO:0000259" key="1">
    <source>
        <dbReference type="Pfam" id="PF12146"/>
    </source>
</evidence>
<name>A0A9W6UVS6_9ACTN</name>
<accession>A0A9W6UVS6</accession>
<dbReference type="InterPro" id="IPR029058">
    <property type="entry name" value="AB_hydrolase_fold"/>
</dbReference>
<dbReference type="PANTHER" id="PTHR43194:SF2">
    <property type="entry name" value="PEROXISOMAL MEMBRANE PROTEIN LPX1"/>
    <property type="match status" value="1"/>
</dbReference>
<dbReference type="InterPro" id="IPR050228">
    <property type="entry name" value="Carboxylesterase_BioH"/>
</dbReference>
<evidence type="ECO:0000313" key="3">
    <source>
        <dbReference type="Proteomes" id="UP001165124"/>
    </source>
</evidence>
<dbReference type="Pfam" id="PF12146">
    <property type="entry name" value="Hydrolase_4"/>
    <property type="match status" value="1"/>
</dbReference>